<dbReference type="Pfam" id="PF01381">
    <property type="entry name" value="HTH_3"/>
    <property type="match status" value="1"/>
</dbReference>
<dbReference type="PANTHER" id="PTHR46558:SF13">
    <property type="entry name" value="HTH-TYPE TRANSCRIPTIONAL REGULATOR IMMR"/>
    <property type="match status" value="1"/>
</dbReference>
<reference evidence="3 4" key="1">
    <citation type="submission" date="2018-08" db="EMBL/GenBank/DDBJ databases">
        <title>A genome reference for cultivated species of the human gut microbiota.</title>
        <authorList>
            <person name="Zou Y."/>
            <person name="Xue W."/>
            <person name="Luo G."/>
        </authorList>
    </citation>
    <scope>NUCLEOTIDE SEQUENCE [LARGE SCALE GENOMIC DNA]</scope>
    <source>
        <strain evidence="3 4">AM25-6</strain>
    </source>
</reference>
<dbReference type="CDD" id="cd00093">
    <property type="entry name" value="HTH_XRE"/>
    <property type="match status" value="1"/>
</dbReference>
<dbReference type="EMBL" id="QUSM01000002">
    <property type="protein sequence ID" value="RGD75464.1"/>
    <property type="molecule type" value="Genomic_DNA"/>
</dbReference>
<evidence type="ECO:0000256" key="1">
    <source>
        <dbReference type="ARBA" id="ARBA00023125"/>
    </source>
</evidence>
<comment type="caution">
    <text evidence="3">The sequence shown here is derived from an EMBL/GenBank/DDBJ whole genome shotgun (WGS) entry which is preliminary data.</text>
</comment>
<dbReference type="InterPro" id="IPR010982">
    <property type="entry name" value="Lambda_DNA-bd_dom_sf"/>
</dbReference>
<dbReference type="Proteomes" id="UP000261212">
    <property type="component" value="Unassembled WGS sequence"/>
</dbReference>
<evidence type="ECO:0000259" key="2">
    <source>
        <dbReference type="PROSITE" id="PS50943"/>
    </source>
</evidence>
<dbReference type="SUPFAM" id="SSF47413">
    <property type="entry name" value="lambda repressor-like DNA-binding domains"/>
    <property type="match status" value="1"/>
</dbReference>
<dbReference type="InterPro" id="IPR001387">
    <property type="entry name" value="Cro/C1-type_HTH"/>
</dbReference>
<dbReference type="PANTHER" id="PTHR46558">
    <property type="entry name" value="TRACRIPTIONAL REGULATORY PROTEIN-RELATED-RELATED"/>
    <property type="match status" value="1"/>
</dbReference>
<protein>
    <submittedName>
        <fullName evidence="3">XRE family transcriptional regulator</fullName>
    </submittedName>
</protein>
<dbReference type="PROSITE" id="PS50943">
    <property type="entry name" value="HTH_CROC1"/>
    <property type="match status" value="1"/>
</dbReference>
<feature type="domain" description="HTH cro/C1-type" evidence="2">
    <location>
        <begin position="15"/>
        <end position="69"/>
    </location>
</feature>
<dbReference type="SMART" id="SM00530">
    <property type="entry name" value="HTH_XRE"/>
    <property type="match status" value="1"/>
</dbReference>
<name>A0A3E3E1M9_9FIRM</name>
<organism evidence="3 4">
    <name type="scientific">Anaerofustis stercorihominis</name>
    <dbReference type="NCBI Taxonomy" id="214853"/>
    <lineage>
        <taxon>Bacteria</taxon>
        <taxon>Bacillati</taxon>
        <taxon>Bacillota</taxon>
        <taxon>Clostridia</taxon>
        <taxon>Eubacteriales</taxon>
        <taxon>Eubacteriaceae</taxon>
        <taxon>Anaerofustis</taxon>
    </lineage>
</organism>
<keyword evidence="1" id="KW-0238">DNA-binding</keyword>
<dbReference type="Gene3D" id="1.10.260.40">
    <property type="entry name" value="lambda repressor-like DNA-binding domains"/>
    <property type="match status" value="1"/>
</dbReference>
<gene>
    <name evidence="3" type="ORF">DW687_03825</name>
</gene>
<sequence length="155" mass="18124">MNNNGGVKMKTGEKIAKARKNINLTQDQLAEILDVSRQTISKWESDIAYPEAGKLKLLADTLNVSIDYLLKDEVEETKIPEMNQTSNGYEVDWLKLYPILNKYDKEIDMNYYFDIFGNLIKEAMKKYNYSLEDAMLVLKDVYYKVYLKLKEVENK</sequence>
<dbReference type="AlphaFoldDB" id="A0A3E3E1M9"/>
<proteinExistence type="predicted"/>
<evidence type="ECO:0000313" key="3">
    <source>
        <dbReference type="EMBL" id="RGD75464.1"/>
    </source>
</evidence>
<dbReference type="GO" id="GO:0003677">
    <property type="term" value="F:DNA binding"/>
    <property type="evidence" value="ECO:0007669"/>
    <property type="project" value="UniProtKB-KW"/>
</dbReference>
<evidence type="ECO:0000313" key="4">
    <source>
        <dbReference type="Proteomes" id="UP000261212"/>
    </source>
</evidence>
<accession>A0A3E3E1M9</accession>